<organism evidence="1 2">
    <name type="scientific">Terfezia boudieri ATCC MYA-4762</name>
    <dbReference type="NCBI Taxonomy" id="1051890"/>
    <lineage>
        <taxon>Eukaryota</taxon>
        <taxon>Fungi</taxon>
        <taxon>Dikarya</taxon>
        <taxon>Ascomycota</taxon>
        <taxon>Pezizomycotina</taxon>
        <taxon>Pezizomycetes</taxon>
        <taxon>Pezizales</taxon>
        <taxon>Pezizaceae</taxon>
        <taxon>Terfezia</taxon>
    </lineage>
</organism>
<gene>
    <name evidence="1" type="ORF">L211DRAFT_810499</name>
</gene>
<dbReference type="EMBL" id="ML121550">
    <property type="protein sequence ID" value="RPB22696.1"/>
    <property type="molecule type" value="Genomic_DNA"/>
</dbReference>
<name>A0A3N4LIV9_9PEZI</name>
<evidence type="ECO:0000313" key="2">
    <source>
        <dbReference type="Proteomes" id="UP000267821"/>
    </source>
</evidence>
<protein>
    <submittedName>
        <fullName evidence="1">Uncharacterized protein</fullName>
    </submittedName>
</protein>
<feature type="non-terminal residue" evidence="1">
    <location>
        <position position="74"/>
    </location>
</feature>
<proteinExistence type="predicted"/>
<dbReference type="InParanoid" id="A0A3N4LIV9"/>
<dbReference type="OrthoDB" id="5362978at2759"/>
<dbReference type="AlphaFoldDB" id="A0A3N4LIV9"/>
<evidence type="ECO:0000313" key="1">
    <source>
        <dbReference type="EMBL" id="RPB22696.1"/>
    </source>
</evidence>
<keyword evidence="2" id="KW-1185">Reference proteome</keyword>
<reference evidence="1 2" key="1">
    <citation type="journal article" date="2018" name="Nat. Ecol. Evol.">
        <title>Pezizomycetes genomes reveal the molecular basis of ectomycorrhizal truffle lifestyle.</title>
        <authorList>
            <person name="Murat C."/>
            <person name="Payen T."/>
            <person name="Noel B."/>
            <person name="Kuo A."/>
            <person name="Morin E."/>
            <person name="Chen J."/>
            <person name="Kohler A."/>
            <person name="Krizsan K."/>
            <person name="Balestrini R."/>
            <person name="Da Silva C."/>
            <person name="Montanini B."/>
            <person name="Hainaut M."/>
            <person name="Levati E."/>
            <person name="Barry K.W."/>
            <person name="Belfiori B."/>
            <person name="Cichocki N."/>
            <person name="Clum A."/>
            <person name="Dockter R.B."/>
            <person name="Fauchery L."/>
            <person name="Guy J."/>
            <person name="Iotti M."/>
            <person name="Le Tacon F."/>
            <person name="Lindquist E.A."/>
            <person name="Lipzen A."/>
            <person name="Malagnac F."/>
            <person name="Mello A."/>
            <person name="Molinier V."/>
            <person name="Miyauchi S."/>
            <person name="Poulain J."/>
            <person name="Riccioni C."/>
            <person name="Rubini A."/>
            <person name="Sitrit Y."/>
            <person name="Splivallo R."/>
            <person name="Traeger S."/>
            <person name="Wang M."/>
            <person name="Zifcakova L."/>
            <person name="Wipf D."/>
            <person name="Zambonelli A."/>
            <person name="Paolocci F."/>
            <person name="Nowrousian M."/>
            <person name="Ottonello S."/>
            <person name="Baldrian P."/>
            <person name="Spatafora J.W."/>
            <person name="Henrissat B."/>
            <person name="Nagy L.G."/>
            <person name="Aury J.M."/>
            <person name="Wincker P."/>
            <person name="Grigoriev I.V."/>
            <person name="Bonfante P."/>
            <person name="Martin F.M."/>
        </authorList>
    </citation>
    <scope>NUCLEOTIDE SEQUENCE [LARGE SCALE GENOMIC DNA]</scope>
    <source>
        <strain evidence="1 2">ATCC MYA-4762</strain>
    </source>
</reference>
<dbReference type="Proteomes" id="UP000267821">
    <property type="component" value="Unassembled WGS sequence"/>
</dbReference>
<sequence length="74" mass="8621">MREGVDDLRDDVKIPILYGVSAMGTKLCFYKYTEDTGRLEPELILGHTKFVVDTAPRDRWEFDVLTDEGERKLR</sequence>
<accession>A0A3N4LIV9</accession>